<evidence type="ECO:0000259" key="8">
    <source>
        <dbReference type="PROSITE" id="PS50237"/>
    </source>
</evidence>
<dbReference type="InterPro" id="IPR050409">
    <property type="entry name" value="E3_ubiq-protein_ligase"/>
</dbReference>
<reference evidence="9 10" key="1">
    <citation type="submission" date="2016-08" db="EMBL/GenBank/DDBJ databases">
        <title>A Parts List for Fungal Cellulosomes Revealed by Comparative Genomics.</title>
        <authorList>
            <consortium name="DOE Joint Genome Institute"/>
            <person name="Haitjema C.H."/>
            <person name="Gilmore S.P."/>
            <person name="Henske J.K."/>
            <person name="Solomon K.V."/>
            <person name="De Groot R."/>
            <person name="Kuo A."/>
            <person name="Mondo S.J."/>
            <person name="Salamov A.A."/>
            <person name="Labutti K."/>
            <person name="Zhao Z."/>
            <person name="Chiniquy J."/>
            <person name="Barry K."/>
            <person name="Brewer H.M."/>
            <person name="Purvine S.O."/>
            <person name="Wright A.T."/>
            <person name="Boxma B."/>
            <person name="Van Alen T."/>
            <person name="Hackstein J.H."/>
            <person name="Baker S.E."/>
            <person name="Grigoriev I.V."/>
            <person name="O'Malley M.A."/>
        </authorList>
    </citation>
    <scope>NUCLEOTIDE SEQUENCE [LARGE SCALE GENOMIC DNA]</scope>
    <source>
        <strain evidence="9 10">S4</strain>
    </source>
</reference>
<dbReference type="GO" id="GO:0005737">
    <property type="term" value="C:cytoplasm"/>
    <property type="evidence" value="ECO:0007669"/>
    <property type="project" value="TreeGrafter"/>
</dbReference>
<evidence type="ECO:0000256" key="6">
    <source>
        <dbReference type="ARBA" id="ARBA00022786"/>
    </source>
</evidence>
<dbReference type="Proteomes" id="UP000193944">
    <property type="component" value="Unassembled WGS sequence"/>
</dbReference>
<comment type="catalytic activity">
    <reaction evidence="1">
        <text>S-ubiquitinyl-[E2 ubiquitin-conjugating enzyme]-L-cysteine + [acceptor protein]-L-lysine = [E2 ubiquitin-conjugating enzyme]-L-cysteine + N(6)-ubiquitinyl-[acceptor protein]-L-lysine.</text>
        <dbReference type="EC" id="2.3.2.26"/>
    </reaction>
</comment>
<evidence type="ECO:0000256" key="1">
    <source>
        <dbReference type="ARBA" id="ARBA00000885"/>
    </source>
</evidence>
<accession>A0A1Y1XBG9</accession>
<dbReference type="GO" id="GO:0016567">
    <property type="term" value="P:protein ubiquitination"/>
    <property type="evidence" value="ECO:0007669"/>
    <property type="project" value="TreeGrafter"/>
</dbReference>
<feature type="domain" description="HECT" evidence="8">
    <location>
        <begin position="1"/>
        <end position="154"/>
    </location>
</feature>
<dbReference type="STRING" id="1754192.A0A1Y1XBG9"/>
<dbReference type="PANTHER" id="PTHR11254:SF440">
    <property type="entry name" value="E3 UBIQUITIN-PROTEIN LIGASE NEDD-4"/>
    <property type="match status" value="1"/>
</dbReference>
<evidence type="ECO:0000256" key="5">
    <source>
        <dbReference type="ARBA" id="ARBA00022737"/>
    </source>
</evidence>
<dbReference type="Pfam" id="PF00632">
    <property type="entry name" value="HECT"/>
    <property type="match status" value="1"/>
</dbReference>
<feature type="active site" description="Glycyl thioester intermediate" evidence="7">
    <location>
        <position position="121"/>
    </location>
</feature>
<reference evidence="9 10" key="2">
    <citation type="submission" date="2016-08" db="EMBL/GenBank/DDBJ databases">
        <title>Pervasive Adenine N6-methylation of Active Genes in Fungi.</title>
        <authorList>
            <consortium name="DOE Joint Genome Institute"/>
            <person name="Mondo S.J."/>
            <person name="Dannebaum R.O."/>
            <person name="Kuo R.C."/>
            <person name="Labutti K."/>
            <person name="Haridas S."/>
            <person name="Kuo A."/>
            <person name="Salamov A."/>
            <person name="Ahrendt S.R."/>
            <person name="Lipzen A."/>
            <person name="Sullivan W."/>
            <person name="Andreopoulos W.B."/>
            <person name="Clum A."/>
            <person name="Lindquist E."/>
            <person name="Daum C."/>
            <person name="Ramamoorthy G.K."/>
            <person name="Gryganskyi A."/>
            <person name="Culley D."/>
            <person name="Magnuson J.K."/>
            <person name="James T.Y."/>
            <person name="O'Malley M.A."/>
            <person name="Stajich J.E."/>
            <person name="Spatafora J.W."/>
            <person name="Visel A."/>
            <person name="Grigoriev I.V."/>
        </authorList>
    </citation>
    <scope>NUCLEOTIDE SEQUENCE [LARGE SCALE GENOMIC DNA]</scope>
    <source>
        <strain evidence="9 10">S4</strain>
    </source>
</reference>
<name>A0A1Y1XBG9_9FUNG</name>
<evidence type="ECO:0000313" key="9">
    <source>
        <dbReference type="EMBL" id="ORX83121.1"/>
    </source>
</evidence>
<dbReference type="PANTHER" id="PTHR11254">
    <property type="entry name" value="HECT DOMAIN UBIQUITIN-PROTEIN LIGASE"/>
    <property type="match status" value="1"/>
</dbReference>
<dbReference type="PROSITE" id="PS50237">
    <property type="entry name" value="HECT"/>
    <property type="match status" value="1"/>
</dbReference>
<dbReference type="AlphaFoldDB" id="A0A1Y1XBG9"/>
<dbReference type="InterPro" id="IPR035983">
    <property type="entry name" value="Hect_E3_ubiquitin_ligase"/>
</dbReference>
<dbReference type="GO" id="GO:0061630">
    <property type="term" value="F:ubiquitin protein ligase activity"/>
    <property type="evidence" value="ECO:0007669"/>
    <property type="project" value="UniProtKB-EC"/>
</dbReference>
<evidence type="ECO:0000256" key="7">
    <source>
        <dbReference type="PROSITE-ProRule" id="PRU00104"/>
    </source>
</evidence>
<organism evidence="9 10">
    <name type="scientific">Anaeromyces robustus</name>
    <dbReference type="NCBI Taxonomy" id="1754192"/>
    <lineage>
        <taxon>Eukaryota</taxon>
        <taxon>Fungi</taxon>
        <taxon>Fungi incertae sedis</taxon>
        <taxon>Chytridiomycota</taxon>
        <taxon>Chytridiomycota incertae sedis</taxon>
        <taxon>Neocallimastigomycetes</taxon>
        <taxon>Neocallimastigales</taxon>
        <taxon>Neocallimastigaceae</taxon>
        <taxon>Anaeromyces</taxon>
    </lineage>
</organism>
<dbReference type="Gene3D" id="3.30.2410.10">
    <property type="entry name" value="Hect, E3 ligase catalytic domain"/>
    <property type="match status" value="1"/>
</dbReference>
<keyword evidence="10" id="KW-1185">Reference proteome</keyword>
<dbReference type="SUPFAM" id="SSF56204">
    <property type="entry name" value="Hect, E3 ligase catalytic domain"/>
    <property type="match status" value="1"/>
</dbReference>
<evidence type="ECO:0000256" key="4">
    <source>
        <dbReference type="ARBA" id="ARBA00022679"/>
    </source>
</evidence>
<keyword evidence="5" id="KW-0677">Repeat</keyword>
<comment type="caution">
    <text evidence="9">The sequence shown here is derived from an EMBL/GenBank/DDBJ whole genome shotgun (WGS) entry which is preliminary data.</text>
</comment>
<dbReference type="SMART" id="SM00119">
    <property type="entry name" value="HECTc"/>
    <property type="match status" value="1"/>
</dbReference>
<dbReference type="EMBL" id="MCFG01000079">
    <property type="protein sequence ID" value="ORX83121.1"/>
    <property type="molecule type" value="Genomic_DNA"/>
</dbReference>
<evidence type="ECO:0000256" key="2">
    <source>
        <dbReference type="ARBA" id="ARBA00004906"/>
    </source>
</evidence>
<comment type="pathway">
    <text evidence="2">Protein modification; protein ubiquitination.</text>
</comment>
<dbReference type="FunFam" id="3.30.2410.10:FF:000001">
    <property type="entry name" value="E3 ubiquitin-protein ligase NEDD4-like"/>
    <property type="match status" value="1"/>
</dbReference>
<dbReference type="OrthoDB" id="423283at2759"/>
<keyword evidence="4" id="KW-0808">Transferase</keyword>
<dbReference type="EC" id="2.3.2.26" evidence="3"/>
<dbReference type="InterPro" id="IPR000569">
    <property type="entry name" value="HECT_dom"/>
</dbReference>
<gene>
    <name evidence="9" type="ORF">BCR32DRAFT_202107</name>
</gene>
<keyword evidence="6 7" id="KW-0833">Ubl conjugation pathway</keyword>
<dbReference type="GO" id="GO:0006511">
    <property type="term" value="P:ubiquitin-dependent protein catabolic process"/>
    <property type="evidence" value="ECO:0007669"/>
    <property type="project" value="TreeGrafter"/>
</dbReference>
<protein>
    <recommendedName>
        <fullName evidence="3">HECT-type E3 ubiquitin transferase</fullName>
        <ecNumber evidence="3">2.3.2.26</ecNumber>
    </recommendedName>
</protein>
<feature type="non-terminal residue" evidence="9">
    <location>
        <position position="1"/>
    </location>
</feature>
<evidence type="ECO:0000256" key="3">
    <source>
        <dbReference type="ARBA" id="ARBA00012485"/>
    </source>
</evidence>
<evidence type="ECO:0000313" key="10">
    <source>
        <dbReference type="Proteomes" id="UP000193944"/>
    </source>
</evidence>
<sequence length="154" mass="17903">KEQFEALKEGFYEIIPEKINKILNEFDLKFLLNGISDIDVEDWKNNTDYEGYSQNDITIIYFWKCVNEFNKENRKKLLIFATGNSQIPTTGFKDLQGNGNIQHFKLKKAGNTNELPKSHTCFNRIDLPPYKAYDQLKEKLLLAISEGIGEFTIE</sequence>
<proteinExistence type="predicted"/>